<name>A0A0G0N863_9BACT</name>
<dbReference type="EMBL" id="LBWR01000002">
    <property type="protein sequence ID" value="KKR12359.1"/>
    <property type="molecule type" value="Genomic_DNA"/>
</dbReference>
<comment type="caution">
    <text evidence="1">The sequence shown here is derived from an EMBL/GenBank/DDBJ whole genome shotgun (WGS) entry which is preliminary data.</text>
</comment>
<protein>
    <submittedName>
        <fullName evidence="1">Uncharacterized protein</fullName>
    </submittedName>
</protein>
<dbReference type="AlphaFoldDB" id="A0A0G0N863"/>
<accession>A0A0G0N863</accession>
<organism evidence="1 2">
    <name type="scientific">Candidatus Wolfebacteria bacterium GW2011_GWC2_39_22</name>
    <dbReference type="NCBI Taxonomy" id="1619013"/>
    <lineage>
        <taxon>Bacteria</taxon>
        <taxon>Candidatus Wolfeibacteriota</taxon>
    </lineage>
</organism>
<evidence type="ECO:0000313" key="1">
    <source>
        <dbReference type="EMBL" id="KKR12359.1"/>
    </source>
</evidence>
<gene>
    <name evidence="1" type="ORF">UT41_C0002G0133</name>
</gene>
<dbReference type="Proteomes" id="UP000034665">
    <property type="component" value="Unassembled WGS sequence"/>
</dbReference>
<evidence type="ECO:0000313" key="2">
    <source>
        <dbReference type="Proteomes" id="UP000034665"/>
    </source>
</evidence>
<proteinExistence type="predicted"/>
<reference evidence="1 2" key="1">
    <citation type="journal article" date="2015" name="Nature">
        <title>rRNA introns, odd ribosomes, and small enigmatic genomes across a large radiation of phyla.</title>
        <authorList>
            <person name="Brown C.T."/>
            <person name="Hug L.A."/>
            <person name="Thomas B.C."/>
            <person name="Sharon I."/>
            <person name="Castelle C.J."/>
            <person name="Singh A."/>
            <person name="Wilkins M.J."/>
            <person name="Williams K.H."/>
            <person name="Banfield J.F."/>
        </authorList>
    </citation>
    <scope>NUCLEOTIDE SEQUENCE [LARGE SCALE GENOMIC DNA]</scope>
</reference>
<sequence length="151" mass="17391">MPYLGLGGPSNMHRPFVRRRRGVAMTEKRRPGKKERLEMPYKRIFIEGNEVGQLYLLGSHEWDDKSDMVTVILAFSRSKYEGYFMALILSENFFFMNGRTIEDFTGKRKMMTGTLRQLVPRQGDQIGFIANIAERIGKVLGTHLPSLEEMG</sequence>